<protein>
    <recommendedName>
        <fullName evidence="3">Mos1 transposase HTH domain-containing protein</fullName>
    </recommendedName>
</protein>
<dbReference type="Proteomes" id="UP000499080">
    <property type="component" value="Unassembled WGS sequence"/>
</dbReference>
<reference evidence="1 2" key="1">
    <citation type="journal article" date="2019" name="Sci. Rep.">
        <title>Orb-weaving spider Araneus ventricosus genome elucidates the spidroin gene catalogue.</title>
        <authorList>
            <person name="Kono N."/>
            <person name="Nakamura H."/>
            <person name="Ohtoshi R."/>
            <person name="Moran D.A.P."/>
            <person name="Shinohara A."/>
            <person name="Yoshida Y."/>
            <person name="Fujiwara M."/>
            <person name="Mori M."/>
            <person name="Tomita M."/>
            <person name="Arakawa K."/>
        </authorList>
    </citation>
    <scope>NUCLEOTIDE SEQUENCE [LARGE SCALE GENOMIC DNA]</scope>
</reference>
<dbReference type="AlphaFoldDB" id="A0A4Y2ATX1"/>
<organism evidence="1 2">
    <name type="scientific">Araneus ventricosus</name>
    <name type="common">Orbweaver spider</name>
    <name type="synonym">Epeira ventricosa</name>
    <dbReference type="NCBI Taxonomy" id="182803"/>
    <lineage>
        <taxon>Eukaryota</taxon>
        <taxon>Metazoa</taxon>
        <taxon>Ecdysozoa</taxon>
        <taxon>Arthropoda</taxon>
        <taxon>Chelicerata</taxon>
        <taxon>Arachnida</taxon>
        <taxon>Araneae</taxon>
        <taxon>Araneomorphae</taxon>
        <taxon>Entelegynae</taxon>
        <taxon>Araneoidea</taxon>
        <taxon>Araneidae</taxon>
        <taxon>Araneus</taxon>
    </lineage>
</organism>
<sequence length="126" mass="14224">MDLTSTRPAYTAALLCDRILNLEPLRPRSQDQARAALIVLSIQYSAQRWQKRTVPRISSIDWHLLPAVEDSKASDAALQLCIVYEEGAMPSSIVHHWFSHLKNGNFHSKDGLHSGRSTECDEQQLN</sequence>
<proteinExistence type="predicted"/>
<accession>A0A4Y2ATX1</accession>
<dbReference type="EMBL" id="BGPR01000032">
    <property type="protein sequence ID" value="GBL83280.1"/>
    <property type="molecule type" value="Genomic_DNA"/>
</dbReference>
<name>A0A4Y2ATX1_ARAVE</name>
<evidence type="ECO:0008006" key="3">
    <source>
        <dbReference type="Google" id="ProtNLM"/>
    </source>
</evidence>
<evidence type="ECO:0000313" key="1">
    <source>
        <dbReference type="EMBL" id="GBL83280.1"/>
    </source>
</evidence>
<keyword evidence="2" id="KW-1185">Reference proteome</keyword>
<comment type="caution">
    <text evidence="1">The sequence shown here is derived from an EMBL/GenBank/DDBJ whole genome shotgun (WGS) entry which is preliminary data.</text>
</comment>
<evidence type="ECO:0000313" key="2">
    <source>
        <dbReference type="Proteomes" id="UP000499080"/>
    </source>
</evidence>
<gene>
    <name evidence="1" type="ORF">AVEN_110614_1</name>
</gene>